<keyword evidence="3" id="KW-1185">Reference proteome</keyword>
<organism evidence="2 3">
    <name type="scientific">Clonostachys rhizophaga</name>
    <dbReference type="NCBI Taxonomy" id="160324"/>
    <lineage>
        <taxon>Eukaryota</taxon>
        <taxon>Fungi</taxon>
        <taxon>Dikarya</taxon>
        <taxon>Ascomycota</taxon>
        <taxon>Pezizomycotina</taxon>
        <taxon>Sordariomycetes</taxon>
        <taxon>Hypocreomycetidae</taxon>
        <taxon>Hypocreales</taxon>
        <taxon>Bionectriaceae</taxon>
        <taxon>Clonostachys</taxon>
    </lineage>
</organism>
<gene>
    <name evidence="2" type="ORF">CRHIZ90672A_00000732</name>
</gene>
<sequence length="786" mass="89674">MSAPTLGAHHDGDVGIPDDEMALPVGLNELVDLVQNREGLDQDESQLLAHVALQQLRSQHRQQEGPVTANEVIEAIKVYAIRELMEDHRKNLRRQGREEVYQWGQQFLRGENGQNAAPEEGSGQGPAPSEDSEQGTTSDDDSEQDTASEEETEQDATSEVDDTALQEDDSAPDEESEQDTASEEEADDASSASGSVEATDDGDSSEWGEGELHVSTETEIVDGLARLKFTFTDEALQRFFGGRDPYLKPSDERVVETPDPEQRDILTALCSHPVLAVELGKHLAPQDMISLFLSCRTFHTFIHNYMLSSIRTWTAYRFPKAGATFPYRLYKPLLMSDPRGRAWDGEEQEEPEPKKIRSIPGLKYYHLLWTRDRCSRDIVAIMARNGHRLPKTMYTTLLRMWLLMDLSTNTQRRALMHNKEIWTDIDLYNAQLFFVKLGMHFNDPVYGPNTLELLHLMMGQRGLYPLWQLLMRKRFTTLPEILQLKVQYDMQMPPDHWGHDYYGREIHDVPFHEVGTGHYEGWGKGSTHLQRPDELIPLEAVLRGLELDKHLPHMILWGYFDWKTGENLVPTEEEMYIPDEEKALEHMDTTHHWKKRHVMKKRWAKLTEEERQTLIEDDADENLRAQAWMDEDADSESDEDAPYNPNDEIARGYVMPPCPADRESTVPPVSDKEGWQSFIGTALIGMAPELDEDEVLCAQAWQEYGDDQFEDGFDWEEWLGERENQRATALAVEGANAAADDDDDDDEEDENAVTDNDDDVDDEEDENAATANDDDSEDEDAAMEDL</sequence>
<dbReference type="Gene3D" id="3.30.70.2850">
    <property type="match status" value="1"/>
</dbReference>
<accession>A0A9N9VJ51</accession>
<feature type="compositionally biased region" description="Acidic residues" evidence="1">
    <location>
        <begin position="130"/>
        <end position="188"/>
    </location>
</feature>
<evidence type="ECO:0000313" key="2">
    <source>
        <dbReference type="EMBL" id="CAH0024314.1"/>
    </source>
</evidence>
<feature type="compositionally biased region" description="Acidic residues" evidence="1">
    <location>
        <begin position="739"/>
        <end position="786"/>
    </location>
</feature>
<feature type="region of interest" description="Disordered" evidence="1">
    <location>
        <begin position="724"/>
        <end position="786"/>
    </location>
</feature>
<dbReference type="EMBL" id="CABFNQ020000694">
    <property type="protein sequence ID" value="CAH0024314.1"/>
    <property type="molecule type" value="Genomic_DNA"/>
</dbReference>
<protein>
    <submittedName>
        <fullName evidence="2">Uncharacterized protein</fullName>
    </submittedName>
</protein>
<proteinExistence type="predicted"/>
<evidence type="ECO:0000313" key="3">
    <source>
        <dbReference type="Proteomes" id="UP000696573"/>
    </source>
</evidence>
<evidence type="ECO:0000256" key="1">
    <source>
        <dbReference type="SAM" id="MobiDB-lite"/>
    </source>
</evidence>
<feature type="region of interest" description="Disordered" evidence="1">
    <location>
        <begin position="112"/>
        <end position="215"/>
    </location>
</feature>
<comment type="caution">
    <text evidence="2">The sequence shown here is derived from an EMBL/GenBank/DDBJ whole genome shotgun (WGS) entry which is preliminary data.</text>
</comment>
<feature type="compositionally biased region" description="Acidic residues" evidence="1">
    <location>
        <begin position="198"/>
        <end position="209"/>
    </location>
</feature>
<dbReference type="OrthoDB" id="4966at2759"/>
<feature type="region of interest" description="Disordered" evidence="1">
    <location>
        <begin position="630"/>
        <end position="650"/>
    </location>
</feature>
<feature type="compositionally biased region" description="Acidic residues" evidence="1">
    <location>
        <begin position="630"/>
        <end position="641"/>
    </location>
</feature>
<name>A0A9N9VJ51_9HYPO</name>
<dbReference type="Proteomes" id="UP000696573">
    <property type="component" value="Unassembled WGS sequence"/>
</dbReference>
<reference evidence="2" key="1">
    <citation type="submission" date="2021-10" db="EMBL/GenBank/DDBJ databases">
        <authorList>
            <person name="Piombo E."/>
        </authorList>
    </citation>
    <scope>NUCLEOTIDE SEQUENCE</scope>
</reference>
<feature type="compositionally biased region" description="Low complexity" evidence="1">
    <location>
        <begin position="727"/>
        <end position="738"/>
    </location>
</feature>
<dbReference type="AlphaFoldDB" id="A0A9N9VJ51"/>